<comment type="caution">
    <text evidence="1">The sequence shown here is derived from an EMBL/GenBank/DDBJ whole genome shotgun (WGS) entry which is preliminary data.</text>
</comment>
<sequence>MIAMMICAPAPKPELLYLKLSCSSLTWRQSTSPRCSASFSQASCGSALTITSIV</sequence>
<reference evidence="1 2" key="1">
    <citation type="submission" date="2015-05" db="EMBL/GenBank/DDBJ databases">
        <title>A genomic and transcriptomic approach to investigate the blue pigment phenotype in Pseudomonas fluorescens.</title>
        <authorList>
            <person name="Andreani N.A."/>
            <person name="Cardazzo B."/>
        </authorList>
    </citation>
    <scope>NUCLEOTIDE SEQUENCE [LARGE SCALE GENOMIC DNA]</scope>
    <source>
        <strain evidence="1 2">Ps_22</strain>
    </source>
</reference>
<dbReference type="EMBL" id="LCYA01000238">
    <property type="protein sequence ID" value="KWV78986.1"/>
    <property type="molecule type" value="Genomic_DNA"/>
</dbReference>
<organism evidence="1 2">
    <name type="scientific">Pseudomonas fluorescens</name>
    <dbReference type="NCBI Taxonomy" id="294"/>
    <lineage>
        <taxon>Bacteria</taxon>
        <taxon>Pseudomonadati</taxon>
        <taxon>Pseudomonadota</taxon>
        <taxon>Gammaproteobacteria</taxon>
        <taxon>Pseudomonadales</taxon>
        <taxon>Pseudomonadaceae</taxon>
        <taxon>Pseudomonas</taxon>
    </lineage>
</organism>
<evidence type="ECO:0000313" key="2">
    <source>
        <dbReference type="Proteomes" id="UP000061348"/>
    </source>
</evidence>
<gene>
    <name evidence="1" type="ORF">PFLmoz3_06051</name>
</gene>
<name>A0A120G281_PSEFL</name>
<proteinExistence type="predicted"/>
<dbReference type="Proteomes" id="UP000061348">
    <property type="component" value="Unassembled WGS sequence"/>
</dbReference>
<protein>
    <submittedName>
        <fullName evidence="1">Uncharacterized protein</fullName>
    </submittedName>
</protein>
<evidence type="ECO:0000313" key="1">
    <source>
        <dbReference type="EMBL" id="KWV78986.1"/>
    </source>
</evidence>
<accession>A0A120G281</accession>
<dbReference type="AlphaFoldDB" id="A0A120G281"/>